<dbReference type="Gene3D" id="3.40.630.30">
    <property type="match status" value="1"/>
</dbReference>
<accession>A0A318KHW4</accession>
<feature type="domain" description="N-acetyltransferase" evidence="1">
    <location>
        <begin position="19"/>
        <end position="172"/>
    </location>
</feature>
<evidence type="ECO:0000259" key="1">
    <source>
        <dbReference type="PROSITE" id="PS51186"/>
    </source>
</evidence>
<reference evidence="2 3" key="1">
    <citation type="submission" date="2018-05" db="EMBL/GenBank/DDBJ databases">
        <title>Genomic Encyclopedia of Type Strains, Phase IV (KMG-IV): sequencing the most valuable type-strain genomes for metagenomic binning, comparative biology and taxonomic classification.</title>
        <authorList>
            <person name="Goeker M."/>
        </authorList>
    </citation>
    <scope>NUCLEOTIDE SEQUENCE [LARGE SCALE GENOMIC DNA]</scope>
    <source>
        <strain evidence="2 3">DSM 29661</strain>
    </source>
</reference>
<name>A0A318KHW4_9NEIS</name>
<comment type="caution">
    <text evidence="2">The sequence shown here is derived from an EMBL/GenBank/DDBJ whole genome shotgun (WGS) entry which is preliminary data.</text>
</comment>
<dbReference type="InterPro" id="IPR016181">
    <property type="entry name" value="Acyl_CoA_acyltransferase"/>
</dbReference>
<dbReference type="RefSeq" id="WP_110391393.1">
    <property type="nucleotide sequence ID" value="NZ_QJKI01000017.1"/>
</dbReference>
<evidence type="ECO:0000313" key="3">
    <source>
        <dbReference type="Proteomes" id="UP000247555"/>
    </source>
</evidence>
<keyword evidence="2" id="KW-0808">Transferase</keyword>
<dbReference type="AlphaFoldDB" id="A0A318KHW4"/>
<dbReference type="GO" id="GO:0016747">
    <property type="term" value="F:acyltransferase activity, transferring groups other than amino-acyl groups"/>
    <property type="evidence" value="ECO:0007669"/>
    <property type="project" value="InterPro"/>
</dbReference>
<dbReference type="OrthoDB" id="5525374at2"/>
<dbReference type="EMBL" id="QJKI01000017">
    <property type="protein sequence ID" value="PXX77431.1"/>
    <property type="molecule type" value="Genomic_DNA"/>
</dbReference>
<gene>
    <name evidence="2" type="ORF">DFR34_11736</name>
</gene>
<dbReference type="CDD" id="cd04301">
    <property type="entry name" value="NAT_SF"/>
    <property type="match status" value="1"/>
</dbReference>
<dbReference type="InterPro" id="IPR000182">
    <property type="entry name" value="GNAT_dom"/>
</dbReference>
<dbReference type="SUPFAM" id="SSF55729">
    <property type="entry name" value="Acyl-CoA N-acyltransferases (Nat)"/>
    <property type="match status" value="1"/>
</dbReference>
<proteinExistence type="predicted"/>
<dbReference type="PROSITE" id="PS51186">
    <property type="entry name" value="GNAT"/>
    <property type="match status" value="1"/>
</dbReference>
<evidence type="ECO:0000313" key="2">
    <source>
        <dbReference type="EMBL" id="PXX77431.1"/>
    </source>
</evidence>
<dbReference type="Proteomes" id="UP000247555">
    <property type="component" value="Unassembled WGS sequence"/>
</dbReference>
<dbReference type="Pfam" id="PF00583">
    <property type="entry name" value="Acetyltransf_1"/>
    <property type="match status" value="1"/>
</dbReference>
<keyword evidence="3" id="KW-1185">Reference proteome</keyword>
<organism evidence="2 3">
    <name type="scientific">Rivihabitans pingtungensis</name>
    <dbReference type="NCBI Taxonomy" id="1054498"/>
    <lineage>
        <taxon>Bacteria</taxon>
        <taxon>Pseudomonadati</taxon>
        <taxon>Pseudomonadota</taxon>
        <taxon>Betaproteobacteria</taxon>
        <taxon>Neisseriales</taxon>
        <taxon>Aquaspirillaceae</taxon>
        <taxon>Rivihabitans</taxon>
    </lineage>
</organism>
<sequence>MCDPLSLPTLPAALDAQGVRLRARQSGDQLAVDQLYQQWRIEQFIVGGLPLADCQQLASQQCRAQRQHYRLLEGPLAWGVVEQHGQCVGRLYLQQHGDDLHILDILLQPASRNHGLGSALLTACHAHAAALGCTQLSLLVELNNPRALLLYQRLGFVLTGVNGVHGQMVWPV</sequence>
<protein>
    <submittedName>
        <fullName evidence="2">Acetyltransferase (GNAT) family protein</fullName>
    </submittedName>
</protein>